<evidence type="ECO:0000313" key="2">
    <source>
        <dbReference type="EMBL" id="KAF2254328.1"/>
    </source>
</evidence>
<keyword evidence="2" id="KW-0418">Kinase</keyword>
<keyword evidence="3" id="KW-1185">Reference proteome</keyword>
<protein>
    <submittedName>
        <fullName evidence="2">Kinase-like protein</fullName>
    </submittedName>
</protein>
<proteinExistence type="predicted"/>
<dbReference type="PROSITE" id="PS50011">
    <property type="entry name" value="PROTEIN_KINASE_DOM"/>
    <property type="match status" value="1"/>
</dbReference>
<accession>A0A6A6IVP0</accession>
<dbReference type="Pfam" id="PF00069">
    <property type="entry name" value="Pkinase"/>
    <property type="match status" value="1"/>
</dbReference>
<dbReference type="EMBL" id="ML987190">
    <property type="protein sequence ID" value="KAF2254328.1"/>
    <property type="molecule type" value="Genomic_DNA"/>
</dbReference>
<dbReference type="InterPro" id="IPR053235">
    <property type="entry name" value="Ser_Thr_kinase"/>
</dbReference>
<dbReference type="SUPFAM" id="SSF56112">
    <property type="entry name" value="Protein kinase-like (PK-like)"/>
    <property type="match status" value="1"/>
</dbReference>
<dbReference type="GeneID" id="54573085"/>
<dbReference type="OrthoDB" id="1668230at2759"/>
<dbReference type="InterPro" id="IPR000719">
    <property type="entry name" value="Prot_kinase_dom"/>
</dbReference>
<dbReference type="InterPro" id="IPR011009">
    <property type="entry name" value="Kinase-like_dom_sf"/>
</dbReference>
<name>A0A6A6IVP0_9PLEO</name>
<dbReference type="RefSeq" id="XP_033689332.1">
    <property type="nucleotide sequence ID" value="XM_033819755.1"/>
</dbReference>
<evidence type="ECO:0000259" key="1">
    <source>
        <dbReference type="PROSITE" id="PS50011"/>
    </source>
</evidence>
<reference evidence="2" key="1">
    <citation type="journal article" date="2020" name="Stud. Mycol.">
        <title>101 Dothideomycetes genomes: a test case for predicting lifestyles and emergence of pathogens.</title>
        <authorList>
            <person name="Haridas S."/>
            <person name="Albert R."/>
            <person name="Binder M."/>
            <person name="Bloem J."/>
            <person name="Labutti K."/>
            <person name="Salamov A."/>
            <person name="Andreopoulos B."/>
            <person name="Baker S."/>
            <person name="Barry K."/>
            <person name="Bills G."/>
            <person name="Bluhm B."/>
            <person name="Cannon C."/>
            <person name="Castanera R."/>
            <person name="Culley D."/>
            <person name="Daum C."/>
            <person name="Ezra D."/>
            <person name="Gonzalez J."/>
            <person name="Henrissat B."/>
            <person name="Kuo A."/>
            <person name="Liang C."/>
            <person name="Lipzen A."/>
            <person name="Lutzoni F."/>
            <person name="Magnuson J."/>
            <person name="Mondo S."/>
            <person name="Nolan M."/>
            <person name="Ohm R."/>
            <person name="Pangilinan J."/>
            <person name="Park H.-J."/>
            <person name="Ramirez L."/>
            <person name="Alfaro M."/>
            <person name="Sun H."/>
            <person name="Tritt A."/>
            <person name="Yoshinaga Y."/>
            <person name="Zwiers L.-H."/>
            <person name="Turgeon B."/>
            <person name="Goodwin S."/>
            <person name="Spatafora J."/>
            <person name="Crous P."/>
            <person name="Grigoriev I."/>
        </authorList>
    </citation>
    <scope>NUCLEOTIDE SEQUENCE</scope>
    <source>
        <strain evidence="2">CBS 122368</strain>
    </source>
</reference>
<keyword evidence="2" id="KW-0808">Transferase</keyword>
<organism evidence="2 3">
    <name type="scientific">Trematosphaeria pertusa</name>
    <dbReference type="NCBI Taxonomy" id="390896"/>
    <lineage>
        <taxon>Eukaryota</taxon>
        <taxon>Fungi</taxon>
        <taxon>Dikarya</taxon>
        <taxon>Ascomycota</taxon>
        <taxon>Pezizomycotina</taxon>
        <taxon>Dothideomycetes</taxon>
        <taxon>Pleosporomycetidae</taxon>
        <taxon>Pleosporales</taxon>
        <taxon>Massarineae</taxon>
        <taxon>Trematosphaeriaceae</taxon>
        <taxon>Trematosphaeria</taxon>
    </lineage>
</organism>
<dbReference type="GO" id="GO:0004674">
    <property type="term" value="F:protein serine/threonine kinase activity"/>
    <property type="evidence" value="ECO:0007669"/>
    <property type="project" value="TreeGrafter"/>
</dbReference>
<gene>
    <name evidence="2" type="ORF">BU26DRAFT_136617</name>
</gene>
<sequence length="297" mass="33642">MRIEKDENGQEIVVTWALNPRGTELLAWGGSGHIFYWPENTTEVMKLPTTDPSSIEDIEIEKRIYKRLGSHPNIVPCLRIAETGPVSVCAKHIVLKRAEHGTIRQYFLDGGTATVDERIKWCRDIAKAVQYIHDHGIRHGDIGGRNILLDSSRTVLLCDFAGSGLDGNPPRVKAEEGFKHPVLEENWNGTMRSELHALGSTIYEIITSKRPHYELQDWMVNWIRERNYPGVADDHVEGWMVQLWLQEGIYPDVSEIKLGDIISKCWKGQFNSAEEVAQSIQSEIGNSEAQNNMNTVK</sequence>
<dbReference type="AlphaFoldDB" id="A0A6A6IVP0"/>
<dbReference type="Proteomes" id="UP000800094">
    <property type="component" value="Unassembled WGS sequence"/>
</dbReference>
<dbReference type="GO" id="GO:0005524">
    <property type="term" value="F:ATP binding"/>
    <property type="evidence" value="ECO:0007669"/>
    <property type="project" value="InterPro"/>
</dbReference>
<evidence type="ECO:0000313" key="3">
    <source>
        <dbReference type="Proteomes" id="UP000800094"/>
    </source>
</evidence>
<dbReference type="PANTHER" id="PTHR24361">
    <property type="entry name" value="MITOGEN-ACTIVATED KINASE KINASE KINASE"/>
    <property type="match status" value="1"/>
</dbReference>
<dbReference type="GO" id="GO:0005737">
    <property type="term" value="C:cytoplasm"/>
    <property type="evidence" value="ECO:0007669"/>
    <property type="project" value="TreeGrafter"/>
</dbReference>
<dbReference type="Gene3D" id="1.10.510.10">
    <property type="entry name" value="Transferase(Phosphotransferase) domain 1"/>
    <property type="match status" value="1"/>
</dbReference>
<feature type="domain" description="Protein kinase" evidence="1">
    <location>
        <begin position="20"/>
        <end position="285"/>
    </location>
</feature>